<organism evidence="3 4">
    <name type="scientific">Candidatus Beckwithbacteria bacterium RBG_13_42_9</name>
    <dbReference type="NCBI Taxonomy" id="1797457"/>
    <lineage>
        <taxon>Bacteria</taxon>
        <taxon>Candidatus Beckwithiibacteriota</taxon>
    </lineage>
</organism>
<evidence type="ECO:0000313" key="4">
    <source>
        <dbReference type="Proteomes" id="UP000177006"/>
    </source>
</evidence>
<feature type="coiled-coil region" evidence="1">
    <location>
        <begin position="91"/>
        <end position="118"/>
    </location>
</feature>
<accession>A0A1F5E7P8</accession>
<dbReference type="EMBL" id="MEZK01000010">
    <property type="protein sequence ID" value="OGD63427.1"/>
    <property type="molecule type" value="Genomic_DNA"/>
</dbReference>
<dbReference type="AlphaFoldDB" id="A0A1F5E7P8"/>
<evidence type="ECO:0000256" key="1">
    <source>
        <dbReference type="SAM" id="Coils"/>
    </source>
</evidence>
<sequence length="150" mass="17110">MDSDLNQSITTNDESTSSQPAQVEELQQLEALIGRKTLQLDELKEKLRNFREQMKNIVDNDEQLNQATQTAQEAVKAITKRKGEVRNLPEAKAAKNQMAEVQTEIKELEESLNTHLVNLYQLTGTKEFKTLAGETREFKLLAKLLPKKKE</sequence>
<feature type="region of interest" description="Disordered" evidence="2">
    <location>
        <begin position="1"/>
        <end position="22"/>
    </location>
</feature>
<name>A0A1F5E7P8_9BACT</name>
<keyword evidence="1" id="KW-0175">Coiled coil</keyword>
<gene>
    <name evidence="3" type="ORF">A2160_03105</name>
</gene>
<protein>
    <submittedName>
        <fullName evidence="3">Uncharacterized protein</fullName>
    </submittedName>
</protein>
<comment type="caution">
    <text evidence="3">The sequence shown here is derived from an EMBL/GenBank/DDBJ whole genome shotgun (WGS) entry which is preliminary data.</text>
</comment>
<feature type="coiled-coil region" evidence="1">
    <location>
        <begin position="26"/>
        <end position="67"/>
    </location>
</feature>
<evidence type="ECO:0000256" key="2">
    <source>
        <dbReference type="SAM" id="MobiDB-lite"/>
    </source>
</evidence>
<reference evidence="3 4" key="1">
    <citation type="journal article" date="2016" name="Nat. Commun.">
        <title>Thousands of microbial genomes shed light on interconnected biogeochemical processes in an aquifer system.</title>
        <authorList>
            <person name="Anantharaman K."/>
            <person name="Brown C.T."/>
            <person name="Hug L.A."/>
            <person name="Sharon I."/>
            <person name="Castelle C.J."/>
            <person name="Probst A.J."/>
            <person name="Thomas B.C."/>
            <person name="Singh A."/>
            <person name="Wilkins M.J."/>
            <person name="Karaoz U."/>
            <person name="Brodie E.L."/>
            <person name="Williams K.H."/>
            <person name="Hubbard S.S."/>
            <person name="Banfield J.F."/>
        </authorList>
    </citation>
    <scope>NUCLEOTIDE SEQUENCE [LARGE SCALE GENOMIC DNA]</scope>
</reference>
<feature type="compositionally biased region" description="Polar residues" evidence="2">
    <location>
        <begin position="1"/>
        <end position="21"/>
    </location>
</feature>
<proteinExistence type="predicted"/>
<dbReference type="Proteomes" id="UP000177006">
    <property type="component" value="Unassembled WGS sequence"/>
</dbReference>
<evidence type="ECO:0000313" key="3">
    <source>
        <dbReference type="EMBL" id="OGD63427.1"/>
    </source>
</evidence>